<dbReference type="CDD" id="cd00082">
    <property type="entry name" value="HisKA"/>
    <property type="match status" value="1"/>
</dbReference>
<proteinExistence type="predicted"/>
<dbReference type="KEGG" id="vco:VC0395_0972"/>
<feature type="transmembrane region" description="Helical" evidence="9">
    <location>
        <begin position="249"/>
        <end position="271"/>
    </location>
</feature>
<dbReference type="Pfam" id="PF02518">
    <property type="entry name" value="HATPase_c"/>
    <property type="match status" value="1"/>
</dbReference>
<evidence type="ECO:0000256" key="6">
    <source>
        <dbReference type="ARBA" id="ARBA00022679"/>
    </source>
</evidence>
<evidence type="ECO:0000313" key="11">
    <source>
        <dbReference type="EMBL" id="ABQ19315.1"/>
    </source>
</evidence>
<evidence type="ECO:0000313" key="12">
    <source>
        <dbReference type="Proteomes" id="UP000000249"/>
    </source>
</evidence>
<keyword evidence="6" id="KW-0808">Transferase</keyword>
<dbReference type="Gene3D" id="3.30.565.10">
    <property type="entry name" value="Histidine kinase-like ATPase, C-terminal domain"/>
    <property type="match status" value="1"/>
</dbReference>
<dbReference type="InterPro" id="IPR005467">
    <property type="entry name" value="His_kinase_dom"/>
</dbReference>
<dbReference type="SMR" id="A0A0H3AGB5"/>
<dbReference type="KEGG" id="vcr:VC395_A0295"/>
<dbReference type="SMART" id="SM00388">
    <property type="entry name" value="HisKA"/>
    <property type="match status" value="1"/>
</dbReference>
<dbReference type="InterPro" id="IPR036890">
    <property type="entry name" value="HATPase_C_sf"/>
</dbReference>
<dbReference type="Pfam" id="PF11884">
    <property type="entry name" value="DUF3404"/>
    <property type="match status" value="1"/>
</dbReference>
<dbReference type="PROSITE" id="PS50109">
    <property type="entry name" value="HIS_KIN"/>
    <property type="match status" value="1"/>
</dbReference>
<dbReference type="Proteomes" id="UP000000249">
    <property type="component" value="Chromosome 2"/>
</dbReference>
<protein>
    <recommendedName>
        <fullName evidence="3">histidine kinase</fullName>
        <ecNumber evidence="3">2.7.13.3</ecNumber>
    </recommendedName>
</protein>
<dbReference type="PANTHER" id="PTHR44936:SF9">
    <property type="entry name" value="SENSOR PROTEIN CREC"/>
    <property type="match status" value="1"/>
</dbReference>
<evidence type="ECO:0000256" key="7">
    <source>
        <dbReference type="ARBA" id="ARBA00022777"/>
    </source>
</evidence>
<comment type="subcellular location">
    <subcellularLocation>
        <location evidence="2">Cell membrane</location>
        <topology evidence="2">Multi-pass membrane protein</topology>
    </subcellularLocation>
</comment>
<evidence type="ECO:0000256" key="3">
    <source>
        <dbReference type="ARBA" id="ARBA00012438"/>
    </source>
</evidence>
<sequence length="484" mass="55296">MTLLLTHRWLSLLLCSLWAVPTLANIDLPETQRWSIFYRAALEQQSTPLVASQTLNQYPFALLSSHSQYPDFTQYTWQDIADLAATAKQCQPRNSSSPYLAKAVEFELALCRQTPLGAEWFQRVAWQHPAGGSYADRYIEHLPDSEQASFASTHPTRFTLASRYHPLHTLWQRPGAAGVDALLNGFRLYLAPNDELWLSSEAGWHVLSSVQWRALTAPLPFTLEPYQAHKPCDERYSNLCFNQRVSSHALLYSGLVIGVLLAFGAALRSLWLRYQEGRERRFILQLLTHELRTPITSLGFTVESLRSQFDELSPKAQESLWRLMADHQRLAQLSETSRHYLSPSHDTMARHPAQLSDFIEHCIEGFEVELHLKHDSILALPYYWLGLCVTNLLSNAKQHGVPPIRLTVSVVAQTLRIEVEDCGEFPSFYQRLCKRLSRHQDTHSRPNTDNMGVGLQLVRKLITQMGGKLVIRRHPTRCILELPL</sequence>
<dbReference type="EC" id="2.7.13.3" evidence="3"/>
<accession>A0A0H3AGB5</accession>
<reference evidence="11 12" key="1">
    <citation type="submission" date="2007-03" db="EMBL/GenBank/DDBJ databases">
        <authorList>
            <person name="Heidelberg J."/>
        </authorList>
    </citation>
    <scope>NUCLEOTIDE SEQUENCE [LARGE SCALE GENOMIC DNA]</scope>
    <source>
        <strain evidence="12">ATCC 39541 / Classical Ogawa 395 / O395</strain>
    </source>
</reference>
<keyword evidence="9" id="KW-1133">Transmembrane helix</keyword>
<dbReference type="RefSeq" id="WP_000173586.1">
    <property type="nucleotide sequence ID" value="NC_009456.1"/>
</dbReference>
<dbReference type="InterPro" id="IPR003594">
    <property type="entry name" value="HATPase_dom"/>
</dbReference>
<evidence type="ECO:0000256" key="5">
    <source>
        <dbReference type="ARBA" id="ARBA00022553"/>
    </source>
</evidence>
<dbReference type="OrthoDB" id="5593498at2"/>
<feature type="domain" description="Histidine kinase" evidence="10">
    <location>
        <begin position="286"/>
        <end position="484"/>
    </location>
</feature>
<dbReference type="AlphaFoldDB" id="A0A0H3AGB5"/>
<dbReference type="FunFam" id="3.30.565.10:FF:000143">
    <property type="entry name" value="Sensor histidine kinase"/>
    <property type="match status" value="1"/>
</dbReference>
<dbReference type="eggNOG" id="COG0642">
    <property type="taxonomic scope" value="Bacteria"/>
</dbReference>
<dbReference type="InterPro" id="IPR050980">
    <property type="entry name" value="2C_sensor_his_kinase"/>
</dbReference>
<keyword evidence="5" id="KW-0597">Phosphoprotein</keyword>
<comment type="catalytic activity">
    <reaction evidence="1">
        <text>ATP + protein L-histidine = ADP + protein N-phospho-L-histidine.</text>
        <dbReference type="EC" id="2.7.13.3"/>
    </reaction>
</comment>
<dbReference type="Pfam" id="PF00512">
    <property type="entry name" value="HisKA"/>
    <property type="match status" value="1"/>
</dbReference>
<dbReference type="SMART" id="SM00387">
    <property type="entry name" value="HATPase_c"/>
    <property type="match status" value="1"/>
</dbReference>
<dbReference type="CDD" id="cd16936">
    <property type="entry name" value="HATPase_RsbW-like"/>
    <property type="match status" value="1"/>
</dbReference>
<dbReference type="InterPro" id="IPR003661">
    <property type="entry name" value="HisK_dim/P_dom"/>
</dbReference>
<dbReference type="InterPro" id="IPR036097">
    <property type="entry name" value="HisK_dim/P_sf"/>
</dbReference>
<dbReference type="InterPro" id="IPR021821">
    <property type="entry name" value="VxrA_SD"/>
</dbReference>
<dbReference type="GO" id="GO:0005886">
    <property type="term" value="C:plasma membrane"/>
    <property type="evidence" value="ECO:0007669"/>
    <property type="project" value="UniProtKB-SubCell"/>
</dbReference>
<keyword evidence="9" id="KW-0812">Transmembrane</keyword>
<evidence type="ECO:0000256" key="2">
    <source>
        <dbReference type="ARBA" id="ARBA00004651"/>
    </source>
</evidence>
<evidence type="ECO:0000256" key="4">
    <source>
        <dbReference type="ARBA" id="ARBA00022475"/>
    </source>
</evidence>
<dbReference type="PANTHER" id="PTHR44936">
    <property type="entry name" value="SENSOR PROTEIN CREC"/>
    <property type="match status" value="1"/>
</dbReference>
<evidence type="ECO:0000256" key="1">
    <source>
        <dbReference type="ARBA" id="ARBA00000085"/>
    </source>
</evidence>
<dbReference type="PATRIC" id="fig|345073.21.peg.3054"/>
<gene>
    <name evidence="11" type="ordered locus">VC0395_0972</name>
</gene>
<keyword evidence="7 11" id="KW-0418">Kinase</keyword>
<dbReference type="GO" id="GO:0000155">
    <property type="term" value="F:phosphorelay sensor kinase activity"/>
    <property type="evidence" value="ECO:0007669"/>
    <property type="project" value="InterPro"/>
</dbReference>
<organism evidence="11 12">
    <name type="scientific">Vibrio cholerae serotype O1 (strain ATCC 39541 / Classical Ogawa 395 / O395)</name>
    <dbReference type="NCBI Taxonomy" id="345073"/>
    <lineage>
        <taxon>Bacteria</taxon>
        <taxon>Pseudomonadati</taxon>
        <taxon>Pseudomonadota</taxon>
        <taxon>Gammaproteobacteria</taxon>
        <taxon>Vibrionales</taxon>
        <taxon>Vibrionaceae</taxon>
        <taxon>Vibrio</taxon>
    </lineage>
</organism>
<dbReference type="EMBL" id="CP000626">
    <property type="protein sequence ID" value="ABQ19315.1"/>
    <property type="molecule type" value="Genomic_DNA"/>
</dbReference>
<evidence type="ECO:0000259" key="10">
    <source>
        <dbReference type="PROSITE" id="PS50109"/>
    </source>
</evidence>
<keyword evidence="8" id="KW-0902">Two-component regulatory system</keyword>
<dbReference type="SUPFAM" id="SSF47384">
    <property type="entry name" value="Homodimeric domain of signal transducing histidine kinase"/>
    <property type="match status" value="1"/>
</dbReference>
<keyword evidence="4" id="KW-1003">Cell membrane</keyword>
<name>A0A0H3AGB5_VIBC3</name>
<dbReference type="SUPFAM" id="SSF55874">
    <property type="entry name" value="ATPase domain of HSP90 chaperone/DNA topoisomerase II/histidine kinase"/>
    <property type="match status" value="1"/>
</dbReference>
<keyword evidence="9" id="KW-0472">Membrane</keyword>
<evidence type="ECO:0000256" key="8">
    <source>
        <dbReference type="ARBA" id="ARBA00023012"/>
    </source>
</evidence>
<evidence type="ECO:0000256" key="9">
    <source>
        <dbReference type="SAM" id="Phobius"/>
    </source>
</evidence>